<dbReference type="GO" id="GO:0046872">
    <property type="term" value="F:metal ion binding"/>
    <property type="evidence" value="ECO:0007669"/>
    <property type="project" value="UniProtKB-KW"/>
</dbReference>
<feature type="binding site" evidence="8">
    <location>
        <position position="258"/>
    </location>
    <ligand>
        <name>a protein</name>
        <dbReference type="ChEBI" id="CHEBI:16541"/>
    </ligand>
    <ligandPart>
        <name>C-terminal Xaa-(2S)-2-hydroxyglycine residue</name>
        <dbReference type="ChEBI" id="CHEBI:142768"/>
    </ligandPart>
</feature>
<feature type="disulfide bond" evidence="10">
    <location>
        <begin position="311"/>
        <end position="322"/>
    </location>
</feature>
<dbReference type="PRINTS" id="PR00790">
    <property type="entry name" value="PAMONOXGNASE"/>
</dbReference>
<dbReference type="InterPro" id="IPR011042">
    <property type="entry name" value="6-blade_b-propeller_TolB-like"/>
</dbReference>
<accession>A0A7R9F0Y7</accession>
<feature type="compositionally biased region" description="Low complexity" evidence="12">
    <location>
        <begin position="524"/>
        <end position="533"/>
    </location>
</feature>
<feature type="binding site" evidence="9">
    <location>
        <position position="129"/>
    </location>
    <ligand>
        <name>Ca(2+)</name>
        <dbReference type="ChEBI" id="CHEBI:29108"/>
        <note>structural</note>
    </ligand>
</feature>
<gene>
    <name evidence="14" type="ORF">TBIB3V08_LOCUS7002</name>
</gene>
<keyword evidence="5 10" id="KW-1015">Disulfide bond</keyword>
<keyword evidence="4" id="KW-0677">Repeat</keyword>
<keyword evidence="13" id="KW-1133">Transmembrane helix</keyword>
<dbReference type="InterPro" id="IPR000720">
    <property type="entry name" value="PHM/PAL"/>
</dbReference>
<feature type="region of interest" description="Disordered" evidence="12">
    <location>
        <begin position="512"/>
        <end position="541"/>
    </location>
</feature>
<evidence type="ECO:0000256" key="8">
    <source>
        <dbReference type="PIRSR" id="PIRSR600720-1"/>
    </source>
</evidence>
<keyword evidence="7" id="KW-0456">Lyase</keyword>
<sequence length="541" mass="60171">MQTYPPAACIPHSRPDISPFKRYHIVAELYTIFMLLTLNKAGRPGNRVAASINGKQDREYDSIYRPHMNFRETGPEYEEPDYGALEDQAPAASRNVQQTSDAYASFNSNLNVVTDWPDPHKRLGQLSAVSLDKDGNVVVFHRGDREWGAESFQPNNVYNQRALGPIQQNTVVVFNATTGKVVYEFYLPHGLAVDPENNVWVTDVALHQVFKFAPGKGNHNPLLTLGESFVPSKDDHHFCKPTDIAIMTNGDFFVSDGYCNSRIVKFSKNGTKILEWGRSTFQGFPHLQVPPPYFFSIPHALALAEDKQLLCVADRENGRIQCFNCNDGTFVMQVHSKELGGRIFSVAYAPVQDGLLYLVNGPSLTSNKAHTSGYVVDMGTKKLVDQFTPNEKEFSNPHDLAVSSDGNQVYVVELNPYKVWKFVKGLNNTLKHKEDDKPIIVDNSATSAATALGIVIGATAVVGIVVLAAVLRMRRRGCMSGYSTQHDRWEFPISPVEGFKLGQFLDRHQGFEKVSTEESDEEASSNSSNVELEAGQRTQFA</sequence>
<dbReference type="InterPro" id="IPR001258">
    <property type="entry name" value="NHL_repeat"/>
</dbReference>
<proteinExistence type="predicted"/>
<feature type="transmembrane region" description="Helical" evidence="13">
    <location>
        <begin position="448"/>
        <end position="471"/>
    </location>
</feature>
<dbReference type="PANTHER" id="PTHR10680:SF36">
    <property type="entry name" value="PEPTIDYL-ALPHA-HYDROXYGLYCINE ALPHA-AMIDATING LYASE 1"/>
    <property type="match status" value="1"/>
</dbReference>
<evidence type="ECO:0000256" key="5">
    <source>
        <dbReference type="ARBA" id="ARBA00023157"/>
    </source>
</evidence>
<feature type="binding site" evidence="9">
    <location>
        <position position="399"/>
    </location>
    <ligand>
        <name>Ca(2+)</name>
        <dbReference type="ChEBI" id="CHEBI:29108"/>
        <note>structural</note>
    </ligand>
</feature>
<evidence type="ECO:0000256" key="10">
    <source>
        <dbReference type="PIRSR" id="PIRSR600720-3"/>
    </source>
</evidence>
<protein>
    <recommendedName>
        <fullName evidence="1">peptidylamidoglycolate lyase</fullName>
        <ecNumber evidence="1">4.3.2.5</ecNumber>
    </recommendedName>
</protein>
<dbReference type="SUPFAM" id="SSF101898">
    <property type="entry name" value="NHL repeat"/>
    <property type="match status" value="1"/>
</dbReference>
<dbReference type="EC" id="4.3.2.5" evidence="1"/>
<keyword evidence="2 9" id="KW-0479">Metal-binding</keyword>
<evidence type="ECO:0000256" key="7">
    <source>
        <dbReference type="ARBA" id="ARBA00023239"/>
    </source>
</evidence>
<keyword evidence="3" id="KW-0732">Signal</keyword>
<feature type="binding site" evidence="8">
    <location>
        <position position="142"/>
    </location>
    <ligand>
        <name>a protein</name>
        <dbReference type="ChEBI" id="CHEBI:16541"/>
    </ligand>
    <ligandPart>
        <name>C-terminal Xaa-(2S)-2-hydroxyglycine residue</name>
        <dbReference type="ChEBI" id="CHEBI:142768"/>
    </ligandPart>
</feature>
<keyword evidence="13" id="KW-0472">Membrane</keyword>
<dbReference type="AlphaFoldDB" id="A0A7R9F0Y7"/>
<feature type="binding site" evidence="9">
    <location>
        <position position="189"/>
    </location>
    <ligand>
        <name>Zn(2+)</name>
        <dbReference type="ChEBI" id="CHEBI:29105"/>
        <note>catalytic</note>
    </ligand>
</feature>
<keyword evidence="9" id="KW-0862">Zinc</keyword>
<keyword evidence="9" id="KW-0106">Calcium</keyword>
<dbReference type="Gene3D" id="2.120.10.30">
    <property type="entry name" value="TolB, C-terminal domain"/>
    <property type="match status" value="1"/>
</dbReference>
<feature type="repeat" description="NHL" evidence="11">
    <location>
        <begin position="230"/>
        <end position="269"/>
    </location>
</feature>
<dbReference type="PANTHER" id="PTHR10680">
    <property type="entry name" value="PEPTIDYL-GLYCINE ALPHA-AMIDATING MONOOXYGENASE"/>
    <property type="match status" value="1"/>
</dbReference>
<dbReference type="GO" id="GO:0016020">
    <property type="term" value="C:membrane"/>
    <property type="evidence" value="ECO:0007669"/>
    <property type="project" value="InterPro"/>
</dbReference>
<evidence type="ECO:0000256" key="1">
    <source>
        <dbReference type="ARBA" id="ARBA00012343"/>
    </source>
</evidence>
<keyword evidence="13" id="KW-0812">Transmembrane</keyword>
<dbReference type="PROSITE" id="PS51125">
    <property type="entry name" value="NHL"/>
    <property type="match status" value="2"/>
</dbReference>
<feature type="binding site" evidence="9">
    <location>
        <position position="191"/>
    </location>
    <ligand>
        <name>Ca(2+)</name>
        <dbReference type="ChEBI" id="CHEBI:29108"/>
        <note>structural</note>
    </ligand>
</feature>
<organism evidence="14">
    <name type="scientific">Timema bartmani</name>
    <dbReference type="NCBI Taxonomy" id="61472"/>
    <lineage>
        <taxon>Eukaryota</taxon>
        <taxon>Metazoa</taxon>
        <taxon>Ecdysozoa</taxon>
        <taxon>Arthropoda</taxon>
        <taxon>Hexapoda</taxon>
        <taxon>Insecta</taxon>
        <taxon>Pterygota</taxon>
        <taxon>Neoptera</taxon>
        <taxon>Polyneoptera</taxon>
        <taxon>Phasmatodea</taxon>
        <taxon>Timematodea</taxon>
        <taxon>Timematoidea</taxon>
        <taxon>Timematidae</taxon>
        <taxon>Timema</taxon>
    </lineage>
</organism>
<evidence type="ECO:0000313" key="14">
    <source>
        <dbReference type="EMBL" id="CAD7444629.1"/>
    </source>
</evidence>
<feature type="binding site" evidence="9">
    <location>
        <position position="398"/>
    </location>
    <ligand>
        <name>Zn(2+)</name>
        <dbReference type="ChEBI" id="CHEBI:29105"/>
        <note>catalytic</note>
    </ligand>
</feature>
<feature type="binding site" evidence="8">
    <location>
        <position position="315"/>
    </location>
    <ligand>
        <name>a protein</name>
        <dbReference type="ChEBI" id="CHEBI:16541"/>
    </ligand>
    <ligandPart>
        <name>C-terminal Xaa-(2S)-2-hydroxyglycine residue</name>
        <dbReference type="ChEBI" id="CHEBI:142768"/>
    </ligandPart>
</feature>
<dbReference type="GO" id="GO:0006518">
    <property type="term" value="P:peptide metabolic process"/>
    <property type="evidence" value="ECO:0007669"/>
    <property type="project" value="InterPro"/>
</dbReference>
<dbReference type="Pfam" id="PF01436">
    <property type="entry name" value="NHL"/>
    <property type="match status" value="3"/>
</dbReference>
<evidence type="ECO:0000256" key="3">
    <source>
        <dbReference type="ARBA" id="ARBA00022729"/>
    </source>
</evidence>
<name>A0A7R9F0Y7_9NEOP</name>
<evidence type="ECO:0000256" key="6">
    <source>
        <dbReference type="ARBA" id="ARBA00023180"/>
    </source>
</evidence>
<evidence type="ECO:0000256" key="2">
    <source>
        <dbReference type="ARBA" id="ARBA00022723"/>
    </source>
</evidence>
<dbReference type="CDD" id="cd14958">
    <property type="entry name" value="NHL_PAL_like"/>
    <property type="match status" value="1"/>
</dbReference>
<dbReference type="GO" id="GO:0004598">
    <property type="term" value="F:peptidylamidoglycolate lyase activity"/>
    <property type="evidence" value="ECO:0007669"/>
    <property type="project" value="UniProtKB-EC"/>
</dbReference>
<feature type="disulfide bond" evidence="10">
    <location>
        <begin position="239"/>
        <end position="259"/>
    </location>
</feature>
<keyword evidence="6" id="KW-0325">Glycoprotein</keyword>
<evidence type="ECO:0000256" key="12">
    <source>
        <dbReference type="SAM" id="MobiDB-lite"/>
    </source>
</evidence>
<feature type="binding site" evidence="9">
    <location>
        <position position="299"/>
    </location>
    <ligand>
        <name>Zn(2+)</name>
        <dbReference type="ChEBI" id="CHEBI:29105"/>
        <note>catalytic</note>
    </ligand>
</feature>
<evidence type="ECO:0000256" key="13">
    <source>
        <dbReference type="SAM" id="Phobius"/>
    </source>
</evidence>
<dbReference type="EMBL" id="OD566777">
    <property type="protein sequence ID" value="CAD7444629.1"/>
    <property type="molecule type" value="Genomic_DNA"/>
</dbReference>
<feature type="repeat" description="NHL" evidence="11">
    <location>
        <begin position="184"/>
        <end position="215"/>
    </location>
</feature>
<comment type="cofactor">
    <cofactor evidence="9">
        <name>Zn(2+)</name>
        <dbReference type="ChEBI" id="CHEBI:29105"/>
    </cofactor>
    <text evidence="9">Binds one Zn(2+) ion per subunit.</text>
</comment>
<evidence type="ECO:0000256" key="11">
    <source>
        <dbReference type="PROSITE-ProRule" id="PRU00504"/>
    </source>
</evidence>
<evidence type="ECO:0000256" key="4">
    <source>
        <dbReference type="ARBA" id="ARBA00022737"/>
    </source>
</evidence>
<reference evidence="14" key="1">
    <citation type="submission" date="2020-11" db="EMBL/GenBank/DDBJ databases">
        <authorList>
            <person name="Tran Van P."/>
        </authorList>
    </citation>
    <scope>NUCLEOTIDE SEQUENCE</scope>
</reference>
<dbReference type="GO" id="GO:0005576">
    <property type="term" value="C:extracellular region"/>
    <property type="evidence" value="ECO:0007669"/>
    <property type="project" value="TreeGrafter"/>
</dbReference>
<dbReference type="CDD" id="cd21699">
    <property type="entry name" value="JMTM_APP_like"/>
    <property type="match status" value="1"/>
</dbReference>
<evidence type="ECO:0000256" key="9">
    <source>
        <dbReference type="PIRSR" id="PIRSR600720-2"/>
    </source>
</evidence>